<dbReference type="InterPro" id="IPR029058">
    <property type="entry name" value="AB_hydrolase_fold"/>
</dbReference>
<evidence type="ECO:0000259" key="3">
    <source>
        <dbReference type="Pfam" id="PF00135"/>
    </source>
</evidence>
<evidence type="ECO:0000256" key="1">
    <source>
        <dbReference type="SAM" id="MobiDB-lite"/>
    </source>
</evidence>
<dbReference type="InterPro" id="IPR019819">
    <property type="entry name" value="Carboxylesterase_B_CS"/>
</dbReference>
<evidence type="ECO:0000313" key="5">
    <source>
        <dbReference type="Proteomes" id="UP000525686"/>
    </source>
</evidence>
<dbReference type="InterPro" id="IPR050309">
    <property type="entry name" value="Type-B_Carboxylest/Lipase"/>
</dbReference>
<dbReference type="PANTHER" id="PTHR11559">
    <property type="entry name" value="CARBOXYLESTERASE"/>
    <property type="match status" value="1"/>
</dbReference>
<dbReference type="InterPro" id="IPR002018">
    <property type="entry name" value="CarbesteraseB"/>
</dbReference>
<sequence>MFRLRGTTPAARTVFSRVRVQRAARGVALAALAAALTAAALATADNARGDDDPDRTVVRTDQGAVRGTVSDRARIFQGIPYAAPPVGDRRWRAPEPAPGWDGTRDARKPGPRCPQPLDGLLAGDEDCLYLDVITPPHVTVGADKPVVVWLHGEEPPHRGRSPHRTGDPVDATALAEREDAVVVTVHHRLGAFGHLAHPAFGDSGNFALADQQAALHWVKRNARAFGGDPDRMTLTGAPSARASVCAQLRSPDAAHLFDHTEVPGGACSVGERRRGLPRALREGREFAARAGCVERDTGRAAACLRRLSTAAVAAASGPDERYGPVYGTRPLPAPATGGGPPGGAVSPG</sequence>
<feature type="signal peptide" evidence="2">
    <location>
        <begin position="1"/>
        <end position="44"/>
    </location>
</feature>
<evidence type="ECO:0000256" key="2">
    <source>
        <dbReference type="SAM" id="SignalP"/>
    </source>
</evidence>
<keyword evidence="2" id="KW-0732">Signal</keyword>
<dbReference type="Proteomes" id="UP000525686">
    <property type="component" value="Unassembled WGS sequence"/>
</dbReference>
<dbReference type="Pfam" id="PF00135">
    <property type="entry name" value="COesterase"/>
    <property type="match status" value="1"/>
</dbReference>
<protein>
    <submittedName>
        <fullName evidence="4">Carboxylesterase family protein</fullName>
    </submittedName>
</protein>
<dbReference type="RefSeq" id="WP_181353417.1">
    <property type="nucleotide sequence ID" value="NZ_JABJWZ010000015.1"/>
</dbReference>
<dbReference type="PROSITE" id="PS00941">
    <property type="entry name" value="CARBOXYLESTERASE_B_2"/>
    <property type="match status" value="1"/>
</dbReference>
<comment type="caution">
    <text evidence="4">The sequence shown here is derived from an EMBL/GenBank/DDBJ whole genome shotgun (WGS) entry which is preliminary data.</text>
</comment>
<dbReference type="SUPFAM" id="SSF53474">
    <property type="entry name" value="alpha/beta-Hydrolases"/>
    <property type="match status" value="1"/>
</dbReference>
<organism evidence="4 5">
    <name type="scientific">Streptomyces alkaliterrae</name>
    <dbReference type="NCBI Taxonomy" id="2213162"/>
    <lineage>
        <taxon>Bacteria</taxon>
        <taxon>Bacillati</taxon>
        <taxon>Actinomycetota</taxon>
        <taxon>Actinomycetes</taxon>
        <taxon>Kitasatosporales</taxon>
        <taxon>Streptomycetaceae</taxon>
        <taxon>Streptomyces</taxon>
    </lineage>
</organism>
<feature type="domain" description="Carboxylesterase type B" evidence="3">
    <location>
        <begin position="55"/>
        <end position="316"/>
    </location>
</feature>
<gene>
    <name evidence="4" type="ORF">H3146_03295</name>
</gene>
<evidence type="ECO:0000313" key="4">
    <source>
        <dbReference type="EMBL" id="MBB1252400.1"/>
    </source>
</evidence>
<proteinExistence type="predicted"/>
<dbReference type="AlphaFoldDB" id="A0A7W3ZLF0"/>
<name>A0A7W3ZLF0_9ACTN</name>
<accession>A0A7W3ZLF0</accession>
<reference evidence="5" key="1">
    <citation type="submission" date="2020-05" db="EMBL/GenBank/DDBJ databases">
        <title>Classification of alakaliphilic streptomycetes isolated from an alkaline soil next to Lonar Crater, India and a proposal for the recognition of Streptomyces alkaliterrae sp. nov.</title>
        <authorList>
            <person name="Golinska P."/>
        </authorList>
    </citation>
    <scope>NUCLEOTIDE SEQUENCE [LARGE SCALE GENOMIC DNA]</scope>
    <source>
        <strain evidence="5">OF3</strain>
    </source>
</reference>
<dbReference type="Gene3D" id="3.40.50.1820">
    <property type="entry name" value="alpha/beta hydrolase"/>
    <property type="match status" value="1"/>
</dbReference>
<feature type="chain" id="PRO_5039172734" evidence="2">
    <location>
        <begin position="45"/>
        <end position="348"/>
    </location>
</feature>
<dbReference type="EMBL" id="JABJWZ010000015">
    <property type="protein sequence ID" value="MBB1252400.1"/>
    <property type="molecule type" value="Genomic_DNA"/>
</dbReference>
<feature type="region of interest" description="Disordered" evidence="1">
    <location>
        <begin position="86"/>
        <end position="117"/>
    </location>
</feature>
<feature type="region of interest" description="Disordered" evidence="1">
    <location>
        <begin position="314"/>
        <end position="348"/>
    </location>
</feature>